<dbReference type="Proteomes" id="UP000317593">
    <property type="component" value="Unassembled WGS sequence"/>
</dbReference>
<accession>A0A521F4K8</accession>
<dbReference type="AlphaFoldDB" id="A0A521F4K8"/>
<feature type="region of interest" description="Disordered" evidence="1">
    <location>
        <begin position="19"/>
        <end position="44"/>
    </location>
</feature>
<dbReference type="OrthoDB" id="9912027at2"/>
<proteinExistence type="predicted"/>
<evidence type="ECO:0000256" key="1">
    <source>
        <dbReference type="SAM" id="MobiDB-lite"/>
    </source>
</evidence>
<gene>
    <name evidence="2" type="ORF">SAMN06265218_12324</name>
</gene>
<dbReference type="EMBL" id="FXTH01000023">
    <property type="protein sequence ID" value="SMO91147.1"/>
    <property type="molecule type" value="Genomic_DNA"/>
</dbReference>
<organism evidence="2 3">
    <name type="scientific">Fodinibius sediminis</name>
    <dbReference type="NCBI Taxonomy" id="1214077"/>
    <lineage>
        <taxon>Bacteria</taxon>
        <taxon>Pseudomonadati</taxon>
        <taxon>Balneolota</taxon>
        <taxon>Balneolia</taxon>
        <taxon>Balneolales</taxon>
        <taxon>Balneolaceae</taxon>
        <taxon>Fodinibius</taxon>
    </lineage>
</organism>
<protein>
    <submittedName>
        <fullName evidence="2">Uncharacterized protein</fullName>
    </submittedName>
</protein>
<sequence length="144" mass="15313">MTYIVALISLMFMANSCKSSKDHSPQNPAPHPSQTETPSDTIPAIAPTKPALPPGQVRLVAAMISLEPSDQSKSAKILRLRIIRISKYGPSTPPLSPGDTLAIAVVKEFDDIATEDSIKVGLQHDISLEGTPGGVSWSLINIES</sequence>
<reference evidence="2 3" key="1">
    <citation type="submission" date="2017-05" db="EMBL/GenBank/DDBJ databases">
        <authorList>
            <person name="Varghese N."/>
            <person name="Submissions S."/>
        </authorList>
    </citation>
    <scope>NUCLEOTIDE SEQUENCE [LARGE SCALE GENOMIC DNA]</scope>
    <source>
        <strain evidence="2 3">DSM 21194</strain>
    </source>
</reference>
<keyword evidence="3" id="KW-1185">Reference proteome</keyword>
<name>A0A521F4K8_9BACT</name>
<evidence type="ECO:0000313" key="3">
    <source>
        <dbReference type="Proteomes" id="UP000317593"/>
    </source>
</evidence>
<dbReference type="RefSeq" id="WP_142715932.1">
    <property type="nucleotide sequence ID" value="NZ_FXTH01000023.1"/>
</dbReference>
<evidence type="ECO:0000313" key="2">
    <source>
        <dbReference type="EMBL" id="SMO91147.1"/>
    </source>
</evidence>